<dbReference type="GO" id="GO:0097629">
    <property type="term" value="C:extrinsic component of omegasome membrane"/>
    <property type="evidence" value="ECO:0007669"/>
    <property type="project" value="TreeGrafter"/>
</dbReference>
<feature type="coiled-coil region" evidence="2">
    <location>
        <begin position="142"/>
        <end position="179"/>
    </location>
</feature>
<dbReference type="PANTHER" id="PTHR13664:SF0">
    <property type="entry name" value="BECLIN 1-ASSOCIATED AUTOPHAGY-RELATED KEY REGULATOR"/>
    <property type="match status" value="1"/>
</dbReference>
<evidence type="ECO:0000313" key="4">
    <source>
        <dbReference type="Proteomes" id="UP000694846"/>
    </source>
</evidence>
<reference evidence="3" key="1">
    <citation type="submission" date="2018-04" db="EMBL/GenBank/DDBJ databases">
        <title>Transcriptome assembly of Sipha flava.</title>
        <authorList>
            <person name="Scully E.D."/>
            <person name="Geib S.M."/>
            <person name="Palmer N.A."/>
            <person name="Koch K."/>
            <person name="Bradshaw J."/>
            <person name="Heng-Moss T."/>
            <person name="Sarath G."/>
        </authorList>
    </citation>
    <scope>NUCLEOTIDE SEQUENCE</scope>
</reference>
<dbReference type="PANTHER" id="PTHR13664">
    <property type="entry name" value="BECLIN 1-ASSOCIATED AUTOPHAGY-RELATED KEY REGULATOR"/>
    <property type="match status" value="1"/>
</dbReference>
<reference evidence="5" key="2">
    <citation type="submission" date="2025-04" db="UniProtKB">
        <authorList>
            <consortium name="RefSeq"/>
        </authorList>
    </citation>
    <scope>IDENTIFICATION</scope>
    <source>
        <tissue evidence="5">Whole body</tissue>
    </source>
</reference>
<dbReference type="GO" id="GO:0043495">
    <property type="term" value="F:protein-membrane adaptor activity"/>
    <property type="evidence" value="ECO:0007669"/>
    <property type="project" value="TreeGrafter"/>
</dbReference>
<dbReference type="Proteomes" id="UP000694846">
    <property type="component" value="Unplaced"/>
</dbReference>
<keyword evidence="4" id="KW-1185">Reference proteome</keyword>
<gene>
    <name evidence="3" type="primary">ATG14</name>
    <name evidence="5" type="synonym">LOC112682705</name>
    <name evidence="3" type="ORF">g.50570</name>
</gene>
<name>A0A2S2PXR6_9HEMI</name>
<protein>
    <submittedName>
        <fullName evidence="3 5">Beclin 1-associated autophagy-related key regulator</fullName>
    </submittedName>
</protein>
<dbReference type="GO" id="GO:0009267">
    <property type="term" value="P:cellular response to starvation"/>
    <property type="evidence" value="ECO:0007669"/>
    <property type="project" value="TreeGrafter"/>
</dbReference>
<dbReference type="GO" id="GO:0005776">
    <property type="term" value="C:autophagosome"/>
    <property type="evidence" value="ECO:0007669"/>
    <property type="project" value="TreeGrafter"/>
</dbReference>
<proteinExistence type="predicted"/>
<dbReference type="GO" id="GO:0000423">
    <property type="term" value="P:mitophagy"/>
    <property type="evidence" value="ECO:0007669"/>
    <property type="project" value="TreeGrafter"/>
</dbReference>
<keyword evidence="1 2" id="KW-0175">Coiled coil</keyword>
<evidence type="ECO:0000313" key="3">
    <source>
        <dbReference type="EMBL" id="MBY69702.1"/>
    </source>
</evidence>
<dbReference type="Pfam" id="PF10186">
    <property type="entry name" value="ATG14"/>
    <property type="match status" value="1"/>
</dbReference>
<evidence type="ECO:0000256" key="1">
    <source>
        <dbReference type="ARBA" id="ARBA00023054"/>
    </source>
</evidence>
<dbReference type="GO" id="GO:0016240">
    <property type="term" value="P:autophagosome membrane docking"/>
    <property type="evidence" value="ECO:0007669"/>
    <property type="project" value="TreeGrafter"/>
</dbReference>
<dbReference type="GO" id="GO:0035014">
    <property type="term" value="F:phosphatidylinositol 3-kinase regulator activity"/>
    <property type="evidence" value="ECO:0007669"/>
    <property type="project" value="TreeGrafter"/>
</dbReference>
<evidence type="ECO:0000256" key="2">
    <source>
        <dbReference type="SAM" id="Coils"/>
    </source>
</evidence>
<dbReference type="EMBL" id="GGMS01000499">
    <property type="protein sequence ID" value="MBY69702.1"/>
    <property type="molecule type" value="Transcribed_RNA"/>
</dbReference>
<accession>A0A2S2PXR6</accession>
<evidence type="ECO:0000313" key="5">
    <source>
        <dbReference type="RefSeq" id="XP_025409176.1"/>
    </source>
</evidence>
<sequence length="491" mass="55061">MDKPANVTAALLDATATTTTAVVPAATSSAAAAGASIGRGCGVPGCRKNNQKWCCGTEQCPMCLKFRKSFHCKACVNSGNFGHSSAAFDKGKFYKKQGKYQSIVYSSNLFKNDCAKMFSKKQCTTLKKIETSILQEKISLLKLALSDKNKNLTDKKNQLKKLKLDIDNQKSRVDRYGRRVVRLEEFTKVQIIVLNNKISELFAMRPNLKNIIQTRIGQLVTHIFPLNEVHPTIVQNEELDVNNSLSHALAEASKLTYVCGQWVDTCEEWSRQMELGYRIVAPTLPANGDYSAYNEWVSDKNRDYAFHQTFAEPNPACTISAALTYTSQLVKQISFFLDVFLPRRPHFSEFCGNELNETKFSKYVTHLNANVLYLCFSQNVDPKLLHPDHTLKNLLQLLDTSVSDLGRVEPPDIDSKLCNAYEEKITYQLFSSNGDSDSEDDNYYEWEALPNVEYPADHNQLSIQSTSSVVRAGLVASTAASLASMWRGWTK</sequence>
<dbReference type="GO" id="GO:0097632">
    <property type="term" value="C:extrinsic component of phagophore assembly site membrane"/>
    <property type="evidence" value="ECO:0007669"/>
    <property type="project" value="TreeGrafter"/>
</dbReference>
<dbReference type="InterPro" id="IPR018791">
    <property type="entry name" value="UV_resistance/autophagy_Atg14"/>
</dbReference>
<organism evidence="3">
    <name type="scientific">Sipha flava</name>
    <name type="common">yellow sugarcane aphid</name>
    <dbReference type="NCBI Taxonomy" id="143950"/>
    <lineage>
        <taxon>Eukaryota</taxon>
        <taxon>Metazoa</taxon>
        <taxon>Ecdysozoa</taxon>
        <taxon>Arthropoda</taxon>
        <taxon>Hexapoda</taxon>
        <taxon>Insecta</taxon>
        <taxon>Pterygota</taxon>
        <taxon>Neoptera</taxon>
        <taxon>Paraneoptera</taxon>
        <taxon>Hemiptera</taxon>
        <taxon>Sternorrhyncha</taxon>
        <taxon>Aphidomorpha</taxon>
        <taxon>Aphidoidea</taxon>
        <taxon>Aphididae</taxon>
        <taxon>Sipha</taxon>
    </lineage>
</organism>
<dbReference type="GO" id="GO:0000045">
    <property type="term" value="P:autophagosome assembly"/>
    <property type="evidence" value="ECO:0007669"/>
    <property type="project" value="TreeGrafter"/>
</dbReference>
<dbReference type="OrthoDB" id="16772at2759"/>
<dbReference type="RefSeq" id="XP_025409176.1">
    <property type="nucleotide sequence ID" value="XM_025553391.1"/>
</dbReference>
<dbReference type="GO" id="GO:0035032">
    <property type="term" value="C:phosphatidylinositol 3-kinase complex, class III"/>
    <property type="evidence" value="ECO:0007669"/>
    <property type="project" value="TreeGrafter"/>
</dbReference>
<dbReference type="AlphaFoldDB" id="A0A2S2PXR6"/>